<protein>
    <submittedName>
        <fullName evidence="1">Uncharacterized protein</fullName>
    </submittedName>
</protein>
<sequence>AMHAPFEVVSKLDCYETYKGMKAVYEAE</sequence>
<proteinExistence type="predicted"/>
<name>K1UBE1_9ZZZZ</name>
<accession>K1UBE1</accession>
<evidence type="ECO:0000313" key="1">
    <source>
        <dbReference type="EMBL" id="EKC79498.1"/>
    </source>
</evidence>
<comment type="caution">
    <text evidence="1">The sequence shown here is derived from an EMBL/GenBank/DDBJ whole genome shotgun (WGS) entry which is preliminary data.</text>
</comment>
<dbReference type="AlphaFoldDB" id="K1UBE1"/>
<feature type="non-terminal residue" evidence="1">
    <location>
        <position position="1"/>
    </location>
</feature>
<dbReference type="Gene3D" id="3.40.630.10">
    <property type="entry name" value="Zn peptidases"/>
    <property type="match status" value="1"/>
</dbReference>
<reference evidence="1" key="1">
    <citation type="journal article" date="2013" name="Environ. Microbiol.">
        <title>Microbiota from the distal guts of lean and obese adolescents exhibit partial functional redundancy besides clear differences in community structure.</title>
        <authorList>
            <person name="Ferrer M."/>
            <person name="Ruiz A."/>
            <person name="Lanza F."/>
            <person name="Haange S.B."/>
            <person name="Oberbach A."/>
            <person name="Till H."/>
            <person name="Bargiela R."/>
            <person name="Campoy C."/>
            <person name="Segura M.T."/>
            <person name="Richter M."/>
            <person name="von Bergen M."/>
            <person name="Seifert J."/>
            <person name="Suarez A."/>
        </authorList>
    </citation>
    <scope>NUCLEOTIDE SEQUENCE</scope>
</reference>
<organism evidence="1">
    <name type="scientific">human gut metagenome</name>
    <dbReference type="NCBI Taxonomy" id="408170"/>
    <lineage>
        <taxon>unclassified sequences</taxon>
        <taxon>metagenomes</taxon>
        <taxon>organismal metagenomes</taxon>
    </lineage>
</organism>
<dbReference type="EMBL" id="AJWY01001644">
    <property type="protein sequence ID" value="EKC79498.1"/>
    <property type="molecule type" value="Genomic_DNA"/>
</dbReference>
<gene>
    <name evidence="1" type="ORF">LEA_02375</name>
</gene>